<gene>
    <name evidence="17" type="primary">ND6</name>
</gene>
<keyword evidence="13 16" id="KW-0472">Membrane</keyword>
<reference evidence="17" key="1">
    <citation type="submission" date="2015-09" db="EMBL/GenBank/DDBJ databases">
        <title>Capturing the unknown biodiversity of arthropods in tropical forests using metagenomics.</title>
        <authorList>
            <person name="Andujar C."/>
            <person name="Creedy T.J."/>
            <person name="Garner B."/>
            <person name="Canty R."/>
            <person name="Warner H.B."/>
            <person name="Lipecki J."/>
            <person name="Crampton-Platt A."/>
            <person name="Gabrielli M."/>
            <person name="Croydon-Veleslavov I.A."/>
            <person name="Lim J.L."/>
            <person name="Linard B."/>
            <person name="Vogler A."/>
        </authorList>
    </citation>
    <scope>NUCLEOTIDE SEQUENCE</scope>
</reference>
<organism evidence="17">
    <name type="scientific">Ptiliidae sp. BMNH 1274723</name>
    <dbReference type="NCBI Taxonomy" id="1796536"/>
    <lineage>
        <taxon>Eukaryota</taxon>
        <taxon>Metazoa</taxon>
        <taxon>Ecdysozoa</taxon>
        <taxon>Arthropoda</taxon>
        <taxon>Hexapoda</taxon>
        <taxon>Insecta</taxon>
        <taxon>Pterygota</taxon>
        <taxon>Neoptera</taxon>
        <taxon>Endopterygota</taxon>
        <taxon>Coleoptera</taxon>
        <taxon>Polyphaga</taxon>
        <taxon>Staphyliniformia</taxon>
        <taxon>Ptiliidae</taxon>
    </lineage>
</organism>
<evidence type="ECO:0000256" key="2">
    <source>
        <dbReference type="ARBA" id="ARBA00005698"/>
    </source>
</evidence>
<keyword evidence="11" id="KW-0520">NAD</keyword>
<evidence type="ECO:0000256" key="15">
    <source>
        <dbReference type="ARBA" id="ARBA00049551"/>
    </source>
</evidence>
<evidence type="ECO:0000256" key="7">
    <source>
        <dbReference type="ARBA" id="ARBA00022692"/>
    </source>
</evidence>
<feature type="transmembrane region" description="Helical" evidence="16">
    <location>
        <begin position="82"/>
        <end position="100"/>
    </location>
</feature>
<dbReference type="PANTHER" id="PTHR11435">
    <property type="entry name" value="NADH UBIQUINONE OXIDOREDUCTASE SUBUNIT ND6"/>
    <property type="match status" value="1"/>
</dbReference>
<dbReference type="AlphaFoldDB" id="A0A126TGD0"/>
<keyword evidence="7 16" id="KW-0812">Transmembrane</keyword>
<dbReference type="PANTHER" id="PTHR11435:SF1">
    <property type="entry name" value="NADH-UBIQUINONE OXIDOREDUCTASE CHAIN 6"/>
    <property type="match status" value="1"/>
</dbReference>
<keyword evidence="5" id="KW-0813">Transport</keyword>
<evidence type="ECO:0000256" key="11">
    <source>
        <dbReference type="ARBA" id="ARBA00023027"/>
    </source>
</evidence>
<name>A0A126TGD0_9COLE</name>
<accession>A0A126TGD0</accession>
<comment type="similarity">
    <text evidence="2">Belongs to the complex I subunit 6 family.</text>
</comment>
<keyword evidence="12 17" id="KW-0496">Mitochondrion</keyword>
<evidence type="ECO:0000256" key="5">
    <source>
        <dbReference type="ARBA" id="ARBA00022448"/>
    </source>
</evidence>
<dbReference type="EMBL" id="KT696257">
    <property type="protein sequence ID" value="AML26648.1"/>
    <property type="molecule type" value="Genomic_DNA"/>
</dbReference>
<evidence type="ECO:0000256" key="3">
    <source>
        <dbReference type="ARBA" id="ARBA00012944"/>
    </source>
</evidence>
<dbReference type="InterPro" id="IPR050269">
    <property type="entry name" value="ComplexI_Subunit6"/>
</dbReference>
<dbReference type="GO" id="GO:0031966">
    <property type="term" value="C:mitochondrial membrane"/>
    <property type="evidence" value="ECO:0007669"/>
    <property type="project" value="UniProtKB-SubCell"/>
</dbReference>
<keyword evidence="10 16" id="KW-1133">Transmembrane helix</keyword>
<comment type="catalytic activity">
    <reaction evidence="15">
        <text>a ubiquinone + NADH + 5 H(+)(in) = a ubiquinol + NAD(+) + 4 H(+)(out)</text>
        <dbReference type="Rhea" id="RHEA:29091"/>
        <dbReference type="Rhea" id="RHEA-COMP:9565"/>
        <dbReference type="Rhea" id="RHEA-COMP:9566"/>
        <dbReference type="ChEBI" id="CHEBI:15378"/>
        <dbReference type="ChEBI" id="CHEBI:16389"/>
        <dbReference type="ChEBI" id="CHEBI:17976"/>
        <dbReference type="ChEBI" id="CHEBI:57540"/>
        <dbReference type="ChEBI" id="CHEBI:57945"/>
        <dbReference type="EC" id="7.1.1.2"/>
    </reaction>
</comment>
<evidence type="ECO:0000256" key="12">
    <source>
        <dbReference type="ARBA" id="ARBA00023128"/>
    </source>
</evidence>
<evidence type="ECO:0000256" key="6">
    <source>
        <dbReference type="ARBA" id="ARBA00022660"/>
    </source>
</evidence>
<evidence type="ECO:0000256" key="13">
    <source>
        <dbReference type="ARBA" id="ARBA00023136"/>
    </source>
</evidence>
<sequence>MLCMIFSKFLLLMTMMLMFINHPLSMNLILILITITIALTNGFMNSNFWFSYMLFLIMIGGLMIIFMYMTNTMSNQKFQFSFKNFLIMFTLLIMLLLINFDHQMIHENISWSPMNNSSLLKFINLPSMMLMILMINYLLITLVATVKITKFYLGPFRQN</sequence>
<evidence type="ECO:0000256" key="1">
    <source>
        <dbReference type="ARBA" id="ARBA00004225"/>
    </source>
</evidence>
<dbReference type="EC" id="7.1.1.2" evidence="3"/>
<evidence type="ECO:0000313" key="17">
    <source>
        <dbReference type="EMBL" id="AML26648.1"/>
    </source>
</evidence>
<protein>
    <recommendedName>
        <fullName evidence="4">NADH-ubiquinone oxidoreductase chain 6</fullName>
        <ecNumber evidence="3">7.1.1.2</ecNumber>
    </recommendedName>
    <alternativeName>
        <fullName evidence="14">NADH dehydrogenase subunit 6</fullName>
    </alternativeName>
</protein>
<evidence type="ECO:0000256" key="4">
    <source>
        <dbReference type="ARBA" id="ARBA00021095"/>
    </source>
</evidence>
<feature type="transmembrane region" description="Helical" evidence="16">
    <location>
        <begin position="120"/>
        <end position="144"/>
    </location>
</feature>
<evidence type="ECO:0000256" key="9">
    <source>
        <dbReference type="ARBA" id="ARBA00022982"/>
    </source>
</evidence>
<evidence type="ECO:0000256" key="16">
    <source>
        <dbReference type="SAM" id="Phobius"/>
    </source>
</evidence>
<evidence type="ECO:0000256" key="8">
    <source>
        <dbReference type="ARBA" id="ARBA00022967"/>
    </source>
</evidence>
<evidence type="ECO:0000256" key="14">
    <source>
        <dbReference type="ARBA" id="ARBA00031019"/>
    </source>
</evidence>
<comment type="subcellular location">
    <subcellularLocation>
        <location evidence="1">Mitochondrion membrane</location>
        <topology evidence="1">Multi-pass membrane protein</topology>
    </subcellularLocation>
</comment>
<keyword evidence="8" id="KW-1278">Translocase</keyword>
<dbReference type="GO" id="GO:0008137">
    <property type="term" value="F:NADH dehydrogenase (ubiquinone) activity"/>
    <property type="evidence" value="ECO:0007669"/>
    <property type="project" value="UniProtKB-EC"/>
</dbReference>
<evidence type="ECO:0000256" key="10">
    <source>
        <dbReference type="ARBA" id="ARBA00022989"/>
    </source>
</evidence>
<geneLocation type="mitochondrion" evidence="17"/>
<feature type="transmembrane region" description="Helical" evidence="16">
    <location>
        <begin position="52"/>
        <end position="70"/>
    </location>
</feature>
<keyword evidence="6" id="KW-0679">Respiratory chain</keyword>
<proteinExistence type="inferred from homology"/>
<keyword evidence="9" id="KW-0249">Electron transport</keyword>